<dbReference type="AlphaFoldDB" id="A0AAD5VWN8"/>
<evidence type="ECO:0000256" key="1">
    <source>
        <dbReference type="SAM" id="MobiDB-lite"/>
    </source>
</evidence>
<proteinExistence type="predicted"/>
<organism evidence="2 3">
    <name type="scientific">Leucocoprinus birnbaumii</name>
    <dbReference type="NCBI Taxonomy" id="56174"/>
    <lineage>
        <taxon>Eukaryota</taxon>
        <taxon>Fungi</taxon>
        <taxon>Dikarya</taxon>
        <taxon>Basidiomycota</taxon>
        <taxon>Agaricomycotina</taxon>
        <taxon>Agaricomycetes</taxon>
        <taxon>Agaricomycetidae</taxon>
        <taxon>Agaricales</taxon>
        <taxon>Agaricineae</taxon>
        <taxon>Agaricaceae</taxon>
        <taxon>Leucocoprinus</taxon>
    </lineage>
</organism>
<reference evidence="2" key="1">
    <citation type="submission" date="2022-07" db="EMBL/GenBank/DDBJ databases">
        <title>Genome Sequence of Leucocoprinus birnbaumii.</title>
        <authorList>
            <person name="Buettner E."/>
        </authorList>
    </citation>
    <scope>NUCLEOTIDE SEQUENCE</scope>
    <source>
        <strain evidence="2">VT141</strain>
    </source>
</reference>
<keyword evidence="3" id="KW-1185">Reference proteome</keyword>
<dbReference type="Proteomes" id="UP001213000">
    <property type="component" value="Unassembled WGS sequence"/>
</dbReference>
<evidence type="ECO:0000313" key="2">
    <source>
        <dbReference type="EMBL" id="KAJ3571464.1"/>
    </source>
</evidence>
<evidence type="ECO:0000313" key="3">
    <source>
        <dbReference type="Proteomes" id="UP001213000"/>
    </source>
</evidence>
<name>A0AAD5VWN8_9AGAR</name>
<accession>A0AAD5VWN8</accession>
<feature type="compositionally biased region" description="Low complexity" evidence="1">
    <location>
        <begin position="312"/>
        <end position="323"/>
    </location>
</feature>
<protein>
    <submittedName>
        <fullName evidence="2">Uncharacterized protein</fullName>
    </submittedName>
</protein>
<gene>
    <name evidence="2" type="ORF">NP233_g3743</name>
</gene>
<sequence length="396" mass="43181">MILLIASGAVSTWETSGALIKSSPPAIRPKKKSRKDKFASGIASGYQEAVIFHPKPTQHHKRQQASVCLYHRVGLSLATTRRKTRLAHTTSMEACTPTQREDQWDFIVKGAKELAVEYLEGKRIKKVTAKRQTTSAPECTFDWGSDDNGEPLRDTSFIKGGDQLSVHEDAVRPYCTDMDQAHQQYAAASTSVTQPIPSMQPGQNIRNLLISGLERWPVSTRSRTSVPITTWQSSPVVGRQITTMHLQRQAMGPRIGDMVQDEEFGRTRPNPRQLHALMNISNMGCNTEDGGTDAGLDAGALFNLFAPPPSSPAATPRHTSPSPLSTHPTNTASITSPTTSLASARAGLLLFGDGRFGGGLGRTGSLPASWIYGSLRSDPRLQFWNCEISQCISERS</sequence>
<feature type="compositionally biased region" description="Polar residues" evidence="1">
    <location>
        <begin position="324"/>
        <end position="338"/>
    </location>
</feature>
<feature type="region of interest" description="Disordered" evidence="1">
    <location>
        <begin position="307"/>
        <end position="338"/>
    </location>
</feature>
<dbReference type="EMBL" id="JANIEX010000184">
    <property type="protein sequence ID" value="KAJ3571464.1"/>
    <property type="molecule type" value="Genomic_DNA"/>
</dbReference>
<comment type="caution">
    <text evidence="2">The sequence shown here is derived from an EMBL/GenBank/DDBJ whole genome shotgun (WGS) entry which is preliminary data.</text>
</comment>